<reference evidence="1" key="1">
    <citation type="submission" date="2011-01" db="EMBL/GenBank/DDBJ databases">
        <title>The Genome Sequence of Nematocida parisii strain ERTm3.</title>
        <authorList>
            <consortium name="The Broad Institute Genome Sequencing Platform"/>
            <consortium name="The Broad Institute Genome Sequencing Center for Infectious Disease"/>
            <person name="Cuomo C."/>
            <person name="Troemel E."/>
            <person name="Young S.K."/>
            <person name="Zeng Q."/>
            <person name="Gargeya S."/>
            <person name="Fitzgerald M."/>
            <person name="Haas B."/>
            <person name="Abouelleil A."/>
            <person name="Alvarado L."/>
            <person name="Arachchi H.M."/>
            <person name="Berlin A."/>
            <person name="Chapman S.B."/>
            <person name="Gearin G."/>
            <person name="Goldberg J."/>
            <person name="Griggs A."/>
            <person name="Gujja S."/>
            <person name="Hansen M."/>
            <person name="Heiman D."/>
            <person name="Howarth C."/>
            <person name="Larimer J."/>
            <person name="Lui A."/>
            <person name="MacDonald P.J.P."/>
            <person name="McCowen C."/>
            <person name="Montmayeur A."/>
            <person name="Murphy C."/>
            <person name="Neiman D."/>
            <person name="Pearson M."/>
            <person name="Priest M."/>
            <person name="Roberts A."/>
            <person name="Saif S."/>
            <person name="Shea T."/>
            <person name="Sisk P."/>
            <person name="Stolte C."/>
            <person name="Sykes S."/>
            <person name="Wortman J."/>
            <person name="Nusbaum C."/>
            <person name="Birren B."/>
        </authorList>
    </citation>
    <scope>NUCLEOTIDE SEQUENCE</scope>
    <source>
        <strain evidence="1">ERTm3</strain>
    </source>
</reference>
<evidence type="ECO:0000313" key="2">
    <source>
        <dbReference type="Proteomes" id="UP000002872"/>
    </source>
</evidence>
<dbReference type="EMBL" id="GL870877">
    <property type="protein sequence ID" value="EIJ88840.1"/>
    <property type="molecule type" value="Genomic_DNA"/>
</dbReference>
<organism evidence="1 2">
    <name type="scientific">Nematocida parisii (strain ERTm3)</name>
    <name type="common">Nematode killer fungus</name>
    <dbReference type="NCBI Taxonomy" id="935791"/>
    <lineage>
        <taxon>Eukaryota</taxon>
        <taxon>Fungi</taxon>
        <taxon>Fungi incertae sedis</taxon>
        <taxon>Microsporidia</taxon>
        <taxon>Nematocida</taxon>
    </lineage>
</organism>
<evidence type="ECO:0000313" key="1">
    <source>
        <dbReference type="EMBL" id="EIJ88840.1"/>
    </source>
</evidence>
<dbReference type="VEuPathDB" id="MicrosporidiaDB:NEQG_00659"/>
<protein>
    <submittedName>
        <fullName evidence="1">Uncharacterized protein</fullName>
    </submittedName>
</protein>
<accession>I3EHZ3</accession>
<sequence length="54" mass="6064">MYDKCFIEEDILSYVTNHTGITSNLIKTINTPSACPFINKGTEILSYAQVKHTV</sequence>
<name>I3EHZ3_NEMP3</name>
<proteinExistence type="predicted"/>
<dbReference type="InParanoid" id="I3EHZ3"/>
<dbReference type="AlphaFoldDB" id="I3EHZ3"/>
<gene>
    <name evidence="1" type="ORF">NEQG_00659</name>
</gene>
<dbReference type="HOGENOM" id="CLU_3050854_0_0_1"/>
<dbReference type="Proteomes" id="UP000002872">
    <property type="component" value="Unassembled WGS sequence"/>
</dbReference>
<keyword evidence="2" id="KW-1185">Reference proteome</keyword>